<keyword evidence="5" id="KW-1185">Reference proteome</keyword>
<feature type="domain" description="Ku" evidence="3">
    <location>
        <begin position="52"/>
        <end position="179"/>
    </location>
</feature>
<evidence type="ECO:0000259" key="3">
    <source>
        <dbReference type="SMART" id="SM00559"/>
    </source>
</evidence>
<dbReference type="GO" id="GO:0003690">
    <property type="term" value="F:double-stranded DNA binding"/>
    <property type="evidence" value="ECO:0007669"/>
    <property type="project" value="TreeGrafter"/>
</dbReference>
<evidence type="ECO:0000256" key="2">
    <source>
        <dbReference type="ARBA" id="ARBA00023172"/>
    </source>
</evidence>
<dbReference type="STRING" id="200378.SAMN05216553_105326"/>
<evidence type="ECO:0000313" key="4">
    <source>
        <dbReference type="EMBL" id="SDG09957.1"/>
    </source>
</evidence>
<dbReference type="OrthoDB" id="9795084at2"/>
<dbReference type="PANTHER" id="PTHR41251:SF1">
    <property type="entry name" value="NON-HOMOLOGOUS END JOINING PROTEIN KU"/>
    <property type="match status" value="1"/>
</dbReference>
<dbReference type="InterPro" id="IPR006164">
    <property type="entry name" value="DNA_bd_Ku70/Ku80"/>
</dbReference>
<accession>A0A1G7RGQ3</accession>
<keyword evidence="1" id="KW-0238">DNA-binding</keyword>
<proteinExistence type="predicted"/>
<dbReference type="InterPro" id="IPR009187">
    <property type="entry name" value="Prok_Ku"/>
</dbReference>
<dbReference type="Gene3D" id="2.40.290.10">
    <property type="match status" value="1"/>
</dbReference>
<name>A0A1G7RGQ3_9PSEU</name>
<dbReference type="InterPro" id="IPR016194">
    <property type="entry name" value="SPOC-like_C_dom_sf"/>
</dbReference>
<dbReference type="RefSeq" id="WP_090049118.1">
    <property type="nucleotide sequence ID" value="NZ_FNCC01000005.1"/>
</dbReference>
<protein>
    <submittedName>
        <fullName evidence="4">DNA end-binding protein Ku</fullName>
    </submittedName>
</protein>
<evidence type="ECO:0000256" key="1">
    <source>
        <dbReference type="ARBA" id="ARBA00023125"/>
    </source>
</evidence>
<dbReference type="GO" id="GO:0006303">
    <property type="term" value="P:double-strand break repair via nonhomologous end joining"/>
    <property type="evidence" value="ECO:0007669"/>
    <property type="project" value="InterPro"/>
</dbReference>
<organism evidence="4 5">
    <name type="scientific">Lentzea fradiae</name>
    <dbReference type="NCBI Taxonomy" id="200378"/>
    <lineage>
        <taxon>Bacteria</taxon>
        <taxon>Bacillati</taxon>
        <taxon>Actinomycetota</taxon>
        <taxon>Actinomycetes</taxon>
        <taxon>Pseudonocardiales</taxon>
        <taxon>Pseudonocardiaceae</taxon>
        <taxon>Lentzea</taxon>
    </lineage>
</organism>
<sequence>MRTVWRGALRFGMTTMTVRLVSAATEHRSRMHLVHREDSGRVRHQQVCGECSLRLTPDDIGRGYELEDGRIVQIDPGDLPAPEDGVIDVQQFAPQGDLDPVALHRPYYVEPDDLAVRSYVLLRETLERTKAAAIVKFALRGRETLAAIRPQHGVLVLHTLLWPDEVREPHFAFLHRDTEVRTGELAAAAALVRAQTRPFKPRDYPDTHHEALLHLVEANV</sequence>
<dbReference type="EMBL" id="FNCC01000005">
    <property type="protein sequence ID" value="SDG09957.1"/>
    <property type="molecule type" value="Genomic_DNA"/>
</dbReference>
<keyword evidence="2" id="KW-0233">DNA recombination</keyword>
<dbReference type="Proteomes" id="UP000199623">
    <property type="component" value="Unassembled WGS sequence"/>
</dbReference>
<dbReference type="PANTHER" id="PTHR41251">
    <property type="entry name" value="NON-HOMOLOGOUS END JOINING PROTEIN KU"/>
    <property type="match status" value="1"/>
</dbReference>
<dbReference type="PIRSF" id="PIRSF006493">
    <property type="entry name" value="Prok_Ku"/>
    <property type="match status" value="1"/>
</dbReference>
<gene>
    <name evidence="4" type="ORF">SAMN05216553_105326</name>
</gene>
<dbReference type="AlphaFoldDB" id="A0A1G7RGQ3"/>
<reference evidence="5" key="1">
    <citation type="submission" date="2016-10" db="EMBL/GenBank/DDBJ databases">
        <authorList>
            <person name="Varghese N."/>
            <person name="Submissions S."/>
        </authorList>
    </citation>
    <scope>NUCLEOTIDE SEQUENCE [LARGE SCALE GENOMIC DNA]</scope>
    <source>
        <strain evidence="5">CGMCC 4.3506</strain>
    </source>
</reference>
<dbReference type="GO" id="GO:0006310">
    <property type="term" value="P:DNA recombination"/>
    <property type="evidence" value="ECO:0007669"/>
    <property type="project" value="UniProtKB-KW"/>
</dbReference>
<dbReference type="SUPFAM" id="SSF100939">
    <property type="entry name" value="SPOC domain-like"/>
    <property type="match status" value="1"/>
</dbReference>
<dbReference type="Pfam" id="PF02735">
    <property type="entry name" value="Ku"/>
    <property type="match status" value="1"/>
</dbReference>
<evidence type="ECO:0000313" key="5">
    <source>
        <dbReference type="Proteomes" id="UP000199623"/>
    </source>
</evidence>
<dbReference type="SMART" id="SM00559">
    <property type="entry name" value="Ku78"/>
    <property type="match status" value="1"/>
</dbReference>